<dbReference type="InterPro" id="IPR001451">
    <property type="entry name" value="Hexapep"/>
</dbReference>
<protein>
    <submittedName>
        <fullName evidence="2">UDP-3-O-[3-hydroxymyristoyl] glucosamine N-acyltransferase</fullName>
        <ecNumber evidence="2">2.3.1.-</ecNumber>
        <ecNumber evidence="2">2.3.1.191</ecNumber>
    </submittedName>
</protein>
<dbReference type="EC" id="2.3.1.-" evidence="2"/>
<dbReference type="EC" id="2.3.1.191" evidence="2"/>
<name>A0A448MTL2_9PAST</name>
<dbReference type="KEGG" id="rpne:NCTC8284_03745"/>
<evidence type="ECO:0000313" key="2">
    <source>
        <dbReference type="EMBL" id="VEH68511.1"/>
    </source>
</evidence>
<sequence length="160" mass="16936">MQKSYSLQELANQIGATLRGNADTVVANIAPLDKAQAHQLTFISNVKFRPLLKESQAGVLVVSEADVEFCAKESNLLIVKDPYVAYAILAQYMDSTPKAAKGIAPSAVISDGVSLGENVSIGANSVIEEGAILGDNVIIGANCFVGKTQKLLPVRNFGRM</sequence>
<keyword evidence="2" id="KW-0808">Transferase</keyword>
<dbReference type="SUPFAM" id="SSF51161">
    <property type="entry name" value="Trimeric LpxA-like enzymes"/>
    <property type="match status" value="1"/>
</dbReference>
<accession>A0A448MTL2</accession>
<dbReference type="Pfam" id="PF00132">
    <property type="entry name" value="Hexapep"/>
    <property type="match status" value="1"/>
</dbReference>
<proteinExistence type="predicted"/>
<dbReference type="Proteomes" id="UP000278733">
    <property type="component" value="Chromosome"/>
</dbReference>
<dbReference type="GO" id="GO:0103118">
    <property type="term" value="F:UDP-3-O-[(3R)-3-hydroxyacyl]-glucosamine N-acyltransferase activity"/>
    <property type="evidence" value="ECO:0007669"/>
    <property type="project" value="UniProtKB-EC"/>
</dbReference>
<keyword evidence="2" id="KW-0012">Acyltransferase</keyword>
<evidence type="ECO:0000259" key="1">
    <source>
        <dbReference type="Pfam" id="PF04613"/>
    </source>
</evidence>
<evidence type="ECO:0000313" key="3">
    <source>
        <dbReference type="Proteomes" id="UP000278733"/>
    </source>
</evidence>
<organism evidence="2 3">
    <name type="scientific">Rodentibacter pneumotropicus</name>
    <dbReference type="NCBI Taxonomy" id="758"/>
    <lineage>
        <taxon>Bacteria</taxon>
        <taxon>Pseudomonadati</taxon>
        <taxon>Pseudomonadota</taxon>
        <taxon>Gammaproteobacteria</taxon>
        <taxon>Pasteurellales</taxon>
        <taxon>Pasteurellaceae</taxon>
        <taxon>Rodentibacter</taxon>
    </lineage>
</organism>
<dbReference type="Pfam" id="PF04613">
    <property type="entry name" value="LpxD"/>
    <property type="match status" value="1"/>
</dbReference>
<dbReference type="InterPro" id="IPR011004">
    <property type="entry name" value="Trimer_LpxA-like_sf"/>
</dbReference>
<dbReference type="Gene3D" id="3.40.1390.10">
    <property type="entry name" value="MurE/MurF, N-terminal domain"/>
    <property type="match status" value="1"/>
</dbReference>
<dbReference type="GO" id="GO:0009245">
    <property type="term" value="P:lipid A biosynthetic process"/>
    <property type="evidence" value="ECO:0007669"/>
    <property type="project" value="InterPro"/>
</dbReference>
<dbReference type="EMBL" id="LR134405">
    <property type="protein sequence ID" value="VEH68511.1"/>
    <property type="molecule type" value="Genomic_DNA"/>
</dbReference>
<gene>
    <name evidence="2" type="primary">lpxD_2</name>
    <name evidence="2" type="ORF">NCTC8284_03745</name>
</gene>
<reference evidence="2 3" key="1">
    <citation type="submission" date="2018-12" db="EMBL/GenBank/DDBJ databases">
        <authorList>
            <consortium name="Pathogen Informatics"/>
        </authorList>
    </citation>
    <scope>NUCLEOTIDE SEQUENCE [LARGE SCALE GENOMIC DNA]</scope>
    <source>
        <strain evidence="2 3">NCTC8284</strain>
    </source>
</reference>
<dbReference type="Gene3D" id="2.160.10.10">
    <property type="entry name" value="Hexapeptide repeat proteins"/>
    <property type="match status" value="1"/>
</dbReference>
<dbReference type="GO" id="GO:0016020">
    <property type="term" value="C:membrane"/>
    <property type="evidence" value="ECO:0007669"/>
    <property type="project" value="GOC"/>
</dbReference>
<dbReference type="AlphaFoldDB" id="A0A448MTL2"/>
<feature type="domain" description="UDP-3-O-[3-hydroxymyristoyl] glucosamine N-acyltransferase non-repeat region" evidence="1">
    <location>
        <begin position="23"/>
        <end position="91"/>
    </location>
</feature>
<dbReference type="InterPro" id="IPR020573">
    <property type="entry name" value="UDP_GlcNAc_AcTrfase_non-rep"/>
</dbReference>